<reference evidence="2 3" key="2">
    <citation type="submission" date="2015-01" db="EMBL/GenBank/DDBJ databases">
        <title>Complete genome sequence of Pyrinomonas methylaliphatogenes type strain K22T.</title>
        <authorList>
            <person name="Lee K.C.Y."/>
            <person name="Power J.F."/>
            <person name="Dunfield P.F."/>
            <person name="Morgan X.C."/>
            <person name="Huttenhower C."/>
            <person name="Stott M.B."/>
        </authorList>
    </citation>
    <scope>NUCLEOTIDE SEQUENCE [LARGE SCALE GENOMIC DNA]</scope>
    <source>
        <strain evidence="2 3">K22</strain>
    </source>
</reference>
<keyword evidence="3" id="KW-1185">Reference proteome</keyword>
<feature type="domain" description="Glycosyltransferase 2-like" evidence="1">
    <location>
        <begin position="29"/>
        <end position="189"/>
    </location>
</feature>
<dbReference type="PANTHER" id="PTHR43685:SF11">
    <property type="entry name" value="GLYCOSYLTRANSFERASE TAGX-RELATED"/>
    <property type="match status" value="1"/>
</dbReference>
<protein>
    <submittedName>
        <fullName evidence="2">Glycosyl transferase</fullName>
    </submittedName>
</protein>
<dbReference type="SUPFAM" id="SSF53448">
    <property type="entry name" value="Nucleotide-diphospho-sugar transferases"/>
    <property type="match status" value="1"/>
</dbReference>
<dbReference type="AlphaFoldDB" id="A0A0B6WYT3"/>
<evidence type="ECO:0000313" key="2">
    <source>
        <dbReference type="EMBL" id="CDM66261.1"/>
    </source>
</evidence>
<dbReference type="Proteomes" id="UP000031518">
    <property type="component" value="Unassembled WGS sequence"/>
</dbReference>
<reference evidence="2 3" key="1">
    <citation type="submission" date="2013-12" db="EMBL/GenBank/DDBJ databases">
        <authorList>
            <person name="Stott M."/>
        </authorList>
    </citation>
    <scope>NUCLEOTIDE SEQUENCE [LARGE SCALE GENOMIC DNA]</scope>
    <source>
        <strain evidence="2 3">K22</strain>
    </source>
</reference>
<organism evidence="2 3">
    <name type="scientific">Pyrinomonas methylaliphatogenes</name>
    <dbReference type="NCBI Taxonomy" id="454194"/>
    <lineage>
        <taxon>Bacteria</taxon>
        <taxon>Pseudomonadati</taxon>
        <taxon>Acidobacteriota</taxon>
        <taxon>Blastocatellia</taxon>
        <taxon>Blastocatellales</taxon>
        <taxon>Pyrinomonadaceae</taxon>
        <taxon>Pyrinomonas</taxon>
    </lineage>
</organism>
<dbReference type="PANTHER" id="PTHR43685">
    <property type="entry name" value="GLYCOSYLTRANSFERASE"/>
    <property type="match status" value="1"/>
</dbReference>
<keyword evidence="2" id="KW-0808">Transferase</keyword>
<gene>
    <name evidence="2" type="ORF">PYK22_02281</name>
</gene>
<dbReference type="GO" id="GO:0016740">
    <property type="term" value="F:transferase activity"/>
    <property type="evidence" value="ECO:0007669"/>
    <property type="project" value="UniProtKB-KW"/>
</dbReference>
<proteinExistence type="predicted"/>
<dbReference type="STRING" id="454194.PYK22_02281"/>
<dbReference type="Pfam" id="PF00535">
    <property type="entry name" value="Glycos_transf_2"/>
    <property type="match status" value="1"/>
</dbReference>
<accession>A0A0B6WYT3</accession>
<dbReference type="InterPro" id="IPR050834">
    <property type="entry name" value="Glycosyltransf_2"/>
</dbReference>
<name>A0A0B6WYT3_9BACT</name>
<sequence>MTRQLSYKAKIQIQIDWLSIRLAMSEQISIVIPCYKQARFLSEAIESALGQTHRRVEVIVVDDGSPDETAEVASRYSAVKLIRQENRGVSMARNAGLEASCGEYVVFLDADDRLLPQALKLGLEAMAVDPDCAFVFGKCRYIDASGQPIPTPAQFQSENIENYYAFLLEYACPIWHTAIVMFRRSALETAGGFNADFTPAEDYELYLRLARRWPVRCHASVVAEYRMHHANMSSDSLKMLRAILKVFEHQDEHVRDEPHLQRALDCGLDLCRRYYGQLCVREIKDDVRRRGMDSSALRRIFDLFRCAPKQAIRFLW</sequence>
<dbReference type="Gene3D" id="3.90.550.10">
    <property type="entry name" value="Spore Coat Polysaccharide Biosynthesis Protein SpsA, Chain A"/>
    <property type="match status" value="1"/>
</dbReference>
<dbReference type="InterPro" id="IPR029044">
    <property type="entry name" value="Nucleotide-diphossugar_trans"/>
</dbReference>
<dbReference type="InterPro" id="IPR001173">
    <property type="entry name" value="Glyco_trans_2-like"/>
</dbReference>
<evidence type="ECO:0000259" key="1">
    <source>
        <dbReference type="Pfam" id="PF00535"/>
    </source>
</evidence>
<evidence type="ECO:0000313" key="3">
    <source>
        <dbReference type="Proteomes" id="UP000031518"/>
    </source>
</evidence>
<dbReference type="EMBL" id="CBXV010000008">
    <property type="protein sequence ID" value="CDM66261.1"/>
    <property type="molecule type" value="Genomic_DNA"/>
</dbReference>